<evidence type="ECO:0000256" key="4">
    <source>
        <dbReference type="ARBA" id="ARBA00023242"/>
    </source>
</evidence>
<protein>
    <submittedName>
        <fullName evidence="6">Uncharacterized protein</fullName>
    </submittedName>
</protein>
<accession>A0A8T2RRP0</accession>
<evidence type="ECO:0000256" key="2">
    <source>
        <dbReference type="ARBA" id="ARBA00023015"/>
    </source>
</evidence>
<dbReference type="InterPro" id="IPR024738">
    <property type="entry name" value="Hfi1/Tada1"/>
</dbReference>
<sequence length="470" mass="51543">MQSTVLQHLSQSHSSHVAALAEDQMLVVEEKQNKGRLAAASSPSLSPSSSAKRVSVLKGSEECRDMDRIDVLELKACIVKKLGTEKANRYFSHFQSFISSRLSKVELDKLVVMTIGRDNVGLHNQFVKAILSNAIKAKTPPPPRPPVQNAGKPPLKPHSPCITSEDAIPHISPSTLSNGDSFLPSPRRGRSLIARDHRTSPLGPREDNPTPDLSRPIQQFEGGARQLDTEIVNSVDHPVKRARVTPSQSDENASILGSVWPQKILNEDEKALILPPLSFGSSIKAPLGAPFHFGTTDTGFQRSGLHAFPAQALLQDGRDKEYDDSGELPNNDLMHRLMEEAAASEGLEGVSKESAVLLNLSLDMYLKRLIKSSIDFMGLQTNAGVDSERVAEATSTWDKVKESFINMKQHRGINGVSLGPTAELLKKGKEKTQTSLSITDFKAAMDLYPQQLGENWPVQLEKISFRIFDQ</sequence>
<evidence type="ECO:0000313" key="6">
    <source>
        <dbReference type="EMBL" id="KAH7298113.1"/>
    </source>
</evidence>
<feature type="compositionally biased region" description="Basic and acidic residues" evidence="5">
    <location>
        <begin position="193"/>
        <end position="208"/>
    </location>
</feature>
<dbReference type="EMBL" id="CM035430">
    <property type="protein sequence ID" value="KAH7298113.1"/>
    <property type="molecule type" value="Genomic_DNA"/>
</dbReference>
<dbReference type="Pfam" id="PF12767">
    <property type="entry name" value="SAGA-Tad1"/>
    <property type="match status" value="1"/>
</dbReference>
<dbReference type="GO" id="GO:0000124">
    <property type="term" value="C:SAGA complex"/>
    <property type="evidence" value="ECO:0007669"/>
    <property type="project" value="TreeGrafter"/>
</dbReference>
<feature type="region of interest" description="Disordered" evidence="5">
    <location>
        <begin position="137"/>
        <end position="217"/>
    </location>
</feature>
<keyword evidence="7" id="KW-1185">Reference proteome</keyword>
<proteinExistence type="predicted"/>
<dbReference type="GO" id="GO:0006357">
    <property type="term" value="P:regulation of transcription by RNA polymerase II"/>
    <property type="evidence" value="ECO:0007669"/>
    <property type="project" value="TreeGrafter"/>
</dbReference>
<dbReference type="GO" id="GO:0003713">
    <property type="term" value="F:transcription coactivator activity"/>
    <property type="evidence" value="ECO:0007669"/>
    <property type="project" value="TreeGrafter"/>
</dbReference>
<gene>
    <name evidence="6" type="ORF">KP509_25G027300</name>
</gene>
<comment type="subcellular location">
    <subcellularLocation>
        <location evidence="1">Nucleus</location>
    </subcellularLocation>
</comment>
<name>A0A8T2RRP0_CERRI</name>
<dbReference type="OrthoDB" id="10264870at2759"/>
<evidence type="ECO:0000256" key="1">
    <source>
        <dbReference type="ARBA" id="ARBA00004123"/>
    </source>
</evidence>
<keyword evidence="3" id="KW-0804">Transcription</keyword>
<comment type="caution">
    <text evidence="6">The sequence shown here is derived from an EMBL/GenBank/DDBJ whole genome shotgun (WGS) entry which is preliminary data.</text>
</comment>
<dbReference type="PANTHER" id="PTHR21277">
    <property type="entry name" value="TRANSCRIPTIONAL ADAPTER 1"/>
    <property type="match status" value="1"/>
</dbReference>
<reference evidence="6" key="1">
    <citation type="submission" date="2021-08" db="EMBL/GenBank/DDBJ databases">
        <title>WGS assembly of Ceratopteris richardii.</title>
        <authorList>
            <person name="Marchant D.B."/>
            <person name="Chen G."/>
            <person name="Jenkins J."/>
            <person name="Shu S."/>
            <person name="Leebens-Mack J."/>
            <person name="Grimwood J."/>
            <person name="Schmutz J."/>
            <person name="Soltis P."/>
            <person name="Soltis D."/>
            <person name="Chen Z.-H."/>
        </authorList>
    </citation>
    <scope>NUCLEOTIDE SEQUENCE</scope>
    <source>
        <strain evidence="6">Whitten #5841</strain>
        <tissue evidence="6">Leaf</tissue>
    </source>
</reference>
<evidence type="ECO:0000256" key="3">
    <source>
        <dbReference type="ARBA" id="ARBA00023163"/>
    </source>
</evidence>
<dbReference type="Proteomes" id="UP000825935">
    <property type="component" value="Chromosome 25"/>
</dbReference>
<evidence type="ECO:0000256" key="5">
    <source>
        <dbReference type="SAM" id="MobiDB-lite"/>
    </source>
</evidence>
<dbReference type="EMBL" id="CM035430">
    <property type="protein sequence ID" value="KAH7298115.1"/>
    <property type="molecule type" value="Genomic_DNA"/>
</dbReference>
<dbReference type="GO" id="GO:0005634">
    <property type="term" value="C:nucleus"/>
    <property type="evidence" value="ECO:0007669"/>
    <property type="project" value="UniProtKB-SubCell"/>
</dbReference>
<keyword evidence="4" id="KW-0539">Nucleus</keyword>
<dbReference type="OMA" id="MGMEDNV"/>
<dbReference type="AlphaFoldDB" id="A0A8T2RRP0"/>
<organism evidence="6 7">
    <name type="scientific">Ceratopteris richardii</name>
    <name type="common">Triangle waterfern</name>
    <dbReference type="NCBI Taxonomy" id="49495"/>
    <lineage>
        <taxon>Eukaryota</taxon>
        <taxon>Viridiplantae</taxon>
        <taxon>Streptophyta</taxon>
        <taxon>Embryophyta</taxon>
        <taxon>Tracheophyta</taxon>
        <taxon>Polypodiopsida</taxon>
        <taxon>Polypodiidae</taxon>
        <taxon>Polypodiales</taxon>
        <taxon>Pteridineae</taxon>
        <taxon>Pteridaceae</taxon>
        <taxon>Parkerioideae</taxon>
        <taxon>Ceratopteris</taxon>
    </lineage>
</organism>
<evidence type="ECO:0000313" key="7">
    <source>
        <dbReference type="Proteomes" id="UP000825935"/>
    </source>
</evidence>
<dbReference type="EMBL" id="CM035430">
    <property type="protein sequence ID" value="KAH7298114.1"/>
    <property type="molecule type" value="Genomic_DNA"/>
</dbReference>
<dbReference type="PANTHER" id="PTHR21277:SF5">
    <property type="entry name" value="TRANSCRIPTIONAL ADAPTER 1"/>
    <property type="match status" value="1"/>
</dbReference>
<keyword evidence="2" id="KW-0805">Transcription regulation</keyword>